<evidence type="ECO:0000313" key="3">
    <source>
        <dbReference type="Proteomes" id="UP001596504"/>
    </source>
</evidence>
<keyword evidence="1" id="KW-1133">Transmembrane helix</keyword>
<organism evidence="2 3">
    <name type="scientific">Saccharopolyspora griseoalba</name>
    <dbReference type="NCBI Taxonomy" id="1431848"/>
    <lineage>
        <taxon>Bacteria</taxon>
        <taxon>Bacillati</taxon>
        <taxon>Actinomycetota</taxon>
        <taxon>Actinomycetes</taxon>
        <taxon>Pseudonocardiales</taxon>
        <taxon>Pseudonocardiaceae</taxon>
        <taxon>Saccharopolyspora</taxon>
    </lineage>
</organism>
<keyword evidence="1" id="KW-0812">Transmembrane</keyword>
<feature type="transmembrane region" description="Helical" evidence="1">
    <location>
        <begin position="101"/>
        <end position="126"/>
    </location>
</feature>
<reference evidence="3" key="1">
    <citation type="journal article" date="2019" name="Int. J. Syst. Evol. Microbiol.">
        <title>The Global Catalogue of Microorganisms (GCM) 10K type strain sequencing project: providing services to taxonomists for standard genome sequencing and annotation.</title>
        <authorList>
            <consortium name="The Broad Institute Genomics Platform"/>
            <consortium name="The Broad Institute Genome Sequencing Center for Infectious Disease"/>
            <person name="Wu L."/>
            <person name="Ma J."/>
        </authorList>
    </citation>
    <scope>NUCLEOTIDE SEQUENCE [LARGE SCALE GENOMIC DNA]</scope>
    <source>
        <strain evidence="3">WLHS5</strain>
    </source>
</reference>
<name>A0ABW2LJ56_9PSEU</name>
<feature type="transmembrane region" description="Helical" evidence="1">
    <location>
        <begin position="67"/>
        <end position="89"/>
    </location>
</feature>
<gene>
    <name evidence="2" type="ORF">ACFQRI_09510</name>
</gene>
<evidence type="ECO:0008006" key="4">
    <source>
        <dbReference type="Google" id="ProtNLM"/>
    </source>
</evidence>
<sequence length="138" mass="14130">MARFNEVSWRLALLLGAFALVRPLLSMAGVMDALGEPAAPLVATAVISAVWIAVVGLSRVRHPVRTLVAAGLIYAVLAVVLSAVGSVLLTGQLQGPLATPWGAGVLATLAVNAIWGAAAGVLAAALQRALNRHHQPHP</sequence>
<accession>A0ABW2LJ56</accession>
<keyword evidence="1" id="KW-0472">Membrane</keyword>
<dbReference type="EMBL" id="JBHTCJ010000004">
    <property type="protein sequence ID" value="MFC7341650.1"/>
    <property type="molecule type" value="Genomic_DNA"/>
</dbReference>
<evidence type="ECO:0000313" key="2">
    <source>
        <dbReference type="EMBL" id="MFC7341650.1"/>
    </source>
</evidence>
<keyword evidence="3" id="KW-1185">Reference proteome</keyword>
<proteinExistence type="predicted"/>
<protein>
    <recommendedName>
        <fullName evidence="4">Integral membrane protein</fullName>
    </recommendedName>
</protein>
<evidence type="ECO:0000256" key="1">
    <source>
        <dbReference type="SAM" id="Phobius"/>
    </source>
</evidence>
<dbReference type="Proteomes" id="UP001596504">
    <property type="component" value="Unassembled WGS sequence"/>
</dbReference>
<comment type="caution">
    <text evidence="2">The sequence shown here is derived from an EMBL/GenBank/DDBJ whole genome shotgun (WGS) entry which is preliminary data.</text>
</comment>
<feature type="transmembrane region" description="Helical" evidence="1">
    <location>
        <begin position="38"/>
        <end position="60"/>
    </location>
</feature>
<dbReference type="RefSeq" id="WP_380666738.1">
    <property type="nucleotide sequence ID" value="NZ_JBHTCJ010000004.1"/>
</dbReference>